<dbReference type="CDD" id="cd07341">
    <property type="entry name" value="M56_BlaR1_MecR1_like"/>
    <property type="match status" value="1"/>
</dbReference>
<keyword evidence="5" id="KW-0378">Hydrolase</keyword>
<organism evidence="5 6">
    <name type="scientific">Sebaldella termitidis (strain ATCC 33386 / NCTC 11300)</name>
    <dbReference type="NCBI Taxonomy" id="526218"/>
    <lineage>
        <taxon>Bacteria</taxon>
        <taxon>Fusobacteriati</taxon>
        <taxon>Fusobacteriota</taxon>
        <taxon>Fusobacteriia</taxon>
        <taxon>Fusobacteriales</taxon>
        <taxon>Leptotrichiaceae</taxon>
        <taxon>Sebaldella</taxon>
    </lineage>
</organism>
<protein>
    <submittedName>
        <fullName evidence="5">Beta-lactamase</fullName>
        <ecNumber evidence="5">3.5.2.6</ecNumber>
    </submittedName>
</protein>
<dbReference type="NCBIfam" id="NF000326">
    <property type="entry name" value="blaR1_generic"/>
    <property type="match status" value="1"/>
</dbReference>
<dbReference type="InterPro" id="IPR012338">
    <property type="entry name" value="Beta-lactam/transpept-like"/>
</dbReference>
<dbReference type="AlphaFoldDB" id="D1AQD1"/>
<feature type="transmembrane region" description="Helical" evidence="2">
    <location>
        <begin position="326"/>
        <end position="348"/>
    </location>
</feature>
<dbReference type="GO" id="GO:0008658">
    <property type="term" value="F:penicillin binding"/>
    <property type="evidence" value="ECO:0007669"/>
    <property type="project" value="InterPro"/>
</dbReference>
<dbReference type="Gene3D" id="3.40.710.10">
    <property type="entry name" value="DD-peptidase/beta-lactamase superfamily"/>
    <property type="match status" value="1"/>
</dbReference>
<dbReference type="SUPFAM" id="SSF56601">
    <property type="entry name" value="beta-lactamase/transpeptidase-like"/>
    <property type="match status" value="1"/>
</dbReference>
<dbReference type="EMBL" id="CP001739">
    <property type="protein sequence ID" value="ACZ10191.1"/>
    <property type="molecule type" value="Genomic_DNA"/>
</dbReference>
<dbReference type="EC" id="3.5.2.6" evidence="5"/>
<evidence type="ECO:0000259" key="4">
    <source>
        <dbReference type="Pfam" id="PF05569"/>
    </source>
</evidence>
<dbReference type="eggNOG" id="COG2602">
    <property type="taxonomic scope" value="Bacteria"/>
</dbReference>
<dbReference type="InterPro" id="IPR001460">
    <property type="entry name" value="PCN-bd_Tpept"/>
</dbReference>
<dbReference type="STRING" id="526218.Sterm_3351"/>
<gene>
    <name evidence="5" type="ordered locus">Sterm_3351</name>
</gene>
<reference evidence="5 6" key="2">
    <citation type="journal article" date="2010" name="Stand. Genomic Sci.">
        <title>Complete genome sequence of Sebaldella termitidis type strain (NCTC 11300).</title>
        <authorList>
            <person name="Harmon-Smith M."/>
            <person name="Celia L."/>
            <person name="Chertkov O."/>
            <person name="Lapidus A."/>
            <person name="Copeland A."/>
            <person name="Glavina Del Rio T."/>
            <person name="Nolan M."/>
            <person name="Lucas S."/>
            <person name="Tice H."/>
            <person name="Cheng J.F."/>
            <person name="Han C."/>
            <person name="Detter J.C."/>
            <person name="Bruce D."/>
            <person name="Goodwin L."/>
            <person name="Pitluck S."/>
            <person name="Pati A."/>
            <person name="Liolios K."/>
            <person name="Ivanova N."/>
            <person name="Mavromatis K."/>
            <person name="Mikhailova N."/>
            <person name="Chen A."/>
            <person name="Palaniappan K."/>
            <person name="Land M."/>
            <person name="Hauser L."/>
            <person name="Chang Y.J."/>
            <person name="Jeffries C.D."/>
            <person name="Brettin T."/>
            <person name="Goker M."/>
            <person name="Beck B."/>
            <person name="Bristow J."/>
            <person name="Eisen J.A."/>
            <person name="Markowitz V."/>
            <person name="Hugenholtz P."/>
            <person name="Kyrpides N.C."/>
            <person name="Klenk H.P."/>
            <person name="Chen F."/>
        </authorList>
    </citation>
    <scope>NUCLEOTIDE SEQUENCE [LARGE SCALE GENOMIC DNA]</scope>
    <source>
        <strain evidence="6">ATCC 33386 / NCTC 11300</strain>
    </source>
</reference>
<evidence type="ECO:0000256" key="1">
    <source>
        <dbReference type="ARBA" id="ARBA00011075"/>
    </source>
</evidence>
<accession>D1AQD1</accession>
<keyword evidence="6" id="KW-1185">Reference proteome</keyword>
<evidence type="ECO:0000313" key="5">
    <source>
        <dbReference type="EMBL" id="ACZ10191.1"/>
    </source>
</evidence>
<dbReference type="Pfam" id="PF05569">
    <property type="entry name" value="Peptidase_M56"/>
    <property type="match status" value="1"/>
</dbReference>
<dbReference type="Pfam" id="PF00905">
    <property type="entry name" value="Transpeptidase"/>
    <property type="match status" value="1"/>
</dbReference>
<evidence type="ECO:0000256" key="2">
    <source>
        <dbReference type="SAM" id="Phobius"/>
    </source>
</evidence>
<dbReference type="InterPro" id="IPR008756">
    <property type="entry name" value="Peptidase_M56"/>
</dbReference>
<dbReference type="PANTHER" id="PTHR34978">
    <property type="entry name" value="POSSIBLE SENSOR-TRANSDUCER PROTEIN BLAR"/>
    <property type="match status" value="1"/>
</dbReference>
<evidence type="ECO:0000259" key="3">
    <source>
        <dbReference type="Pfam" id="PF00905"/>
    </source>
</evidence>
<feature type="domain" description="Penicillin-binding protein transpeptidase" evidence="3">
    <location>
        <begin position="374"/>
        <end position="590"/>
    </location>
</feature>
<keyword evidence="2" id="KW-0472">Membrane</keyword>
<dbReference type="eggNOG" id="COG4219">
    <property type="taxonomic scope" value="Bacteria"/>
</dbReference>
<feature type="transmembrane region" description="Helical" evidence="2">
    <location>
        <begin position="42"/>
        <end position="60"/>
    </location>
</feature>
<feature type="domain" description="Peptidase M56" evidence="4">
    <location>
        <begin position="13"/>
        <end position="311"/>
    </location>
</feature>
<dbReference type="RefSeq" id="WP_012862773.1">
    <property type="nucleotide sequence ID" value="NC_013517.1"/>
</dbReference>
<comment type="similarity">
    <text evidence="1">Belongs to the peptidase M56 family.</text>
</comment>
<feature type="transmembrane region" description="Helical" evidence="2">
    <location>
        <begin position="113"/>
        <end position="135"/>
    </location>
</feature>
<keyword evidence="2" id="KW-1133">Transmembrane helix</keyword>
<dbReference type="HOGENOM" id="CLU_035412_0_2_0"/>
<dbReference type="Proteomes" id="UP000000845">
    <property type="component" value="Chromosome"/>
</dbReference>
<evidence type="ECO:0000313" key="6">
    <source>
        <dbReference type="Proteomes" id="UP000000845"/>
    </source>
</evidence>
<dbReference type="InterPro" id="IPR052173">
    <property type="entry name" value="Beta-lactam_resp_regulator"/>
</dbReference>
<keyword evidence="2" id="KW-0812">Transmembrane</keyword>
<feature type="transmembrane region" description="Helical" evidence="2">
    <location>
        <begin position="225"/>
        <end position="247"/>
    </location>
</feature>
<dbReference type="PANTHER" id="PTHR34978:SF3">
    <property type="entry name" value="SLR0241 PROTEIN"/>
    <property type="match status" value="1"/>
</dbReference>
<feature type="transmembrane region" description="Helical" evidence="2">
    <location>
        <begin position="6"/>
        <end position="30"/>
    </location>
</feature>
<name>D1AQD1_SEBTE</name>
<proteinExistence type="inferred from homology"/>
<dbReference type="KEGG" id="str:Sterm_3351"/>
<sequence>MIRTNFICFLMNSFTISVFILVILGIKGIFKKHITAKWQNNTDFLFLLILAVPFIPSRIFDYRVLNNFTFHKLNAGQITEIGMAGNDRSGTLVHAADWIQDFGVSANHSMPEYIVLFLIGVWAAGIFIFLFLIIMGSFRLGKIGKSLIFVRDKKINDLYAECCNILKISKKPVMGTSSLTRVPVTMGVFRSYIVLPEKISEQFSSKEIKYIFLHELNHYKSRDVLINWIMLFFQVIYWFNPLIWLIFKQIRIDREIACDAAVLKVLDETSFHDYGYTIINFITKLSETPHMFMTASLGGTKKELKKRIKKIAVYTRETISMKIKSFFVFTGLSVFLLSQIPAVTQMAYTEKYDFRGKNIVYEDLSTYFRGFNGSFVLYNMKNDQYFIYNRDKSITRTAPDSTYKIYDALIGLELGIIKNDDSVMKWDGKKNPYQVWDQDQTLESALRNSVNWYFQEIDKKAGKKQLYSYYKKIAYGNYNLAGDISDYWMGSSLRISPVEQVLLLKNFYTGSLDFSNKNIKTVKNAMKLSENNKAALYGKTGTGAVNGKNVNGWFVGFVEKEDNVFIFAVNIQGKDDAGGKKAAETALAVLKDKNIY</sequence>
<reference evidence="6" key="1">
    <citation type="submission" date="2009-09" db="EMBL/GenBank/DDBJ databases">
        <title>The complete chromosome of Sebaldella termitidis ATCC 33386.</title>
        <authorList>
            <consortium name="US DOE Joint Genome Institute (JGI-PGF)"/>
            <person name="Lucas S."/>
            <person name="Copeland A."/>
            <person name="Lapidus A."/>
            <person name="Glavina del Rio T."/>
            <person name="Dalin E."/>
            <person name="Tice H."/>
            <person name="Bruce D."/>
            <person name="Goodwin L."/>
            <person name="Pitluck S."/>
            <person name="Kyrpides N."/>
            <person name="Mavromatis K."/>
            <person name="Ivanova N."/>
            <person name="Mikhailova N."/>
            <person name="Sims D."/>
            <person name="Meincke L."/>
            <person name="Brettin T."/>
            <person name="Detter J.C."/>
            <person name="Han C."/>
            <person name="Larimer F."/>
            <person name="Land M."/>
            <person name="Hauser L."/>
            <person name="Markowitz V."/>
            <person name="Cheng J.F."/>
            <person name="Hugenholtz P."/>
            <person name="Woyke T."/>
            <person name="Wu D."/>
            <person name="Eisen J.A."/>
        </authorList>
    </citation>
    <scope>NUCLEOTIDE SEQUENCE [LARGE SCALE GENOMIC DNA]</scope>
    <source>
        <strain evidence="6">ATCC 33386 / NCTC 11300</strain>
    </source>
</reference>
<dbReference type="GO" id="GO:0008800">
    <property type="term" value="F:beta-lactamase activity"/>
    <property type="evidence" value="ECO:0007669"/>
    <property type="project" value="UniProtKB-EC"/>
</dbReference>